<dbReference type="Pfam" id="PF00702">
    <property type="entry name" value="Hydrolase"/>
    <property type="match status" value="1"/>
</dbReference>
<dbReference type="InterPro" id="IPR027256">
    <property type="entry name" value="P-typ_ATPase_IB"/>
</dbReference>
<dbReference type="PROSITE" id="PS01047">
    <property type="entry name" value="HMA_1"/>
    <property type="match status" value="2"/>
</dbReference>
<dbReference type="InterPro" id="IPR023214">
    <property type="entry name" value="HAD_sf"/>
</dbReference>
<feature type="transmembrane region" description="Helical" evidence="16">
    <location>
        <begin position="266"/>
        <end position="285"/>
    </location>
</feature>
<evidence type="ECO:0000256" key="7">
    <source>
        <dbReference type="ARBA" id="ARBA00022741"/>
    </source>
</evidence>
<evidence type="ECO:0000256" key="10">
    <source>
        <dbReference type="ARBA" id="ARBA00022842"/>
    </source>
</evidence>
<dbReference type="EMBL" id="JBHRYB010000003">
    <property type="protein sequence ID" value="MFC3679352.1"/>
    <property type="molecule type" value="Genomic_DNA"/>
</dbReference>
<feature type="transmembrane region" description="Helical" evidence="16">
    <location>
        <begin position="200"/>
        <end position="218"/>
    </location>
</feature>
<dbReference type="Gene3D" id="3.40.50.1000">
    <property type="entry name" value="HAD superfamily/HAD-like"/>
    <property type="match status" value="1"/>
</dbReference>
<sequence>MDTPANPTTLISLPIEGMSCASCVGRVEAALKKVDGVEQVVVNLATERADIHSRNPDASALIQAIENAGYQVSSQTRELNIEGMSCASCVGRVERALQAVTGVTRVSVNLATERATVEGSADSQTLIDAINQAGYQASVNQPAGGQDDQQTARKDAERLGLQRDLSFAALFTLPLFIIEMGGHFIPAIHHWLANTIGTQTSWLIQFVLASLVLFGPGLRFFRHGIPALLRAAPDMNSLVVLGTSAAWGYSVIATFFSGLLPTGTANVYFEAAAVIVTLILLGRLLEARAKGRTSQAIQRLVGLQPKTARVQRDGQIVELPISAVVDGDLLEVRPGERLPVDGEVLDGSSYVDESMISGEPVPVAKQAGDSLVGGTINQQGTLTLRATAVGGDTVLSQIIRMVEQAQGSKLPIQTLVDKVTLWFVPAVMAAAALTFMVWLIAGPTPALSFALVNAVAVLIIACPCAMGLATPTSIMVGTGRGAEMGILFRKGEALQSLKDAAVVALDKTGTLTAGQPTLTDLEVSNGFQEDEVLALVAAAESRSEHPLARAIVAAASQRQLTIPAVSQFESVTGFGIAAHVNGQPVHIGADRYMLQLGIDISSFAGSATRLGDEGKSPLYAAIDGRLAAIIAVADPIKADTPAAIQALHQLGLKVAMITGDNQRTADVIARQLGIDEVVAEVLPQGKVDAVTQLKQRYGQLAFVGDGINDAPALAHADIGIAIGSGTDIAIEAADVVLMSGSLQGVPNAIALSQSTLRNIKQNLFWAFAYNSALIPLAAGALYPAFGLLLSPVFAAAAMALSSVFVLANALRLRRFSAPATITGA</sequence>
<dbReference type="InterPro" id="IPR036163">
    <property type="entry name" value="HMA_dom_sf"/>
</dbReference>
<keyword evidence="3" id="KW-0813">Transport</keyword>
<dbReference type="InterPro" id="IPR023299">
    <property type="entry name" value="ATPase_P-typ_cyto_dom_N"/>
</dbReference>
<keyword evidence="15 16" id="KW-0472">Membrane</keyword>
<keyword evidence="8" id="KW-0187">Copper transport</keyword>
<keyword evidence="5 16" id="KW-0479">Metal-binding</keyword>
<feature type="transmembrane region" description="Helical" evidence="16">
    <location>
        <begin position="238"/>
        <end position="260"/>
    </location>
</feature>
<dbReference type="NCBIfam" id="TIGR01494">
    <property type="entry name" value="ATPase_P-type"/>
    <property type="match status" value="1"/>
</dbReference>
<dbReference type="NCBIfam" id="TIGR00003">
    <property type="entry name" value="copper ion binding protein"/>
    <property type="match status" value="2"/>
</dbReference>
<organism evidence="18 19">
    <name type="scientific">Bacterioplanoides pacificum</name>
    <dbReference type="NCBI Taxonomy" id="1171596"/>
    <lineage>
        <taxon>Bacteria</taxon>
        <taxon>Pseudomonadati</taxon>
        <taxon>Pseudomonadota</taxon>
        <taxon>Gammaproteobacteria</taxon>
        <taxon>Oceanospirillales</taxon>
        <taxon>Oceanospirillaceae</taxon>
        <taxon>Bacterioplanoides</taxon>
    </lineage>
</organism>
<dbReference type="SFLD" id="SFLDG00002">
    <property type="entry name" value="C1.7:_P-type_atpase_like"/>
    <property type="match status" value="1"/>
</dbReference>
<dbReference type="InterPro" id="IPR006121">
    <property type="entry name" value="HMA_dom"/>
</dbReference>
<evidence type="ECO:0000256" key="1">
    <source>
        <dbReference type="ARBA" id="ARBA00004127"/>
    </source>
</evidence>
<dbReference type="InterPro" id="IPR036412">
    <property type="entry name" value="HAD-like_sf"/>
</dbReference>
<dbReference type="Proteomes" id="UP001595722">
    <property type="component" value="Unassembled WGS sequence"/>
</dbReference>
<evidence type="ECO:0000256" key="5">
    <source>
        <dbReference type="ARBA" id="ARBA00022723"/>
    </source>
</evidence>
<keyword evidence="13" id="KW-0186">Copper</keyword>
<keyword evidence="19" id="KW-1185">Reference proteome</keyword>
<comment type="similarity">
    <text evidence="2 16">Belongs to the cation transport ATPase (P-type) (TC 3.A.3) family. Type IB subfamily.</text>
</comment>
<evidence type="ECO:0000256" key="15">
    <source>
        <dbReference type="ARBA" id="ARBA00023136"/>
    </source>
</evidence>
<dbReference type="PRINTS" id="PR00943">
    <property type="entry name" value="CUATPASE"/>
</dbReference>
<comment type="subcellular location">
    <subcellularLocation>
        <location evidence="16">Cell membrane</location>
    </subcellularLocation>
    <subcellularLocation>
        <location evidence="1">Endomembrane system</location>
        <topology evidence="1">Multi-pass membrane protein</topology>
    </subcellularLocation>
</comment>
<evidence type="ECO:0000256" key="3">
    <source>
        <dbReference type="ARBA" id="ARBA00022448"/>
    </source>
</evidence>
<dbReference type="Pfam" id="PF00122">
    <property type="entry name" value="E1-E2_ATPase"/>
    <property type="match status" value="1"/>
</dbReference>
<dbReference type="InterPro" id="IPR044492">
    <property type="entry name" value="P_typ_ATPase_HD_dom"/>
</dbReference>
<keyword evidence="11" id="KW-1278">Translocase</keyword>
<evidence type="ECO:0000256" key="13">
    <source>
        <dbReference type="ARBA" id="ARBA00023008"/>
    </source>
</evidence>
<proteinExistence type="inferred from homology"/>
<dbReference type="InterPro" id="IPR018303">
    <property type="entry name" value="ATPase_P-typ_P_site"/>
</dbReference>
<evidence type="ECO:0000313" key="18">
    <source>
        <dbReference type="EMBL" id="MFC3679352.1"/>
    </source>
</evidence>
<evidence type="ECO:0000256" key="8">
    <source>
        <dbReference type="ARBA" id="ARBA00022796"/>
    </source>
</evidence>
<evidence type="ECO:0000256" key="16">
    <source>
        <dbReference type="RuleBase" id="RU362081"/>
    </source>
</evidence>
<keyword evidence="6" id="KW-0677">Repeat</keyword>
<dbReference type="PANTHER" id="PTHR43520:SF8">
    <property type="entry name" value="P-TYPE CU(+) TRANSPORTER"/>
    <property type="match status" value="1"/>
</dbReference>
<dbReference type="SUPFAM" id="SSF55008">
    <property type="entry name" value="HMA, heavy metal-associated domain"/>
    <property type="match status" value="2"/>
</dbReference>
<dbReference type="InterPro" id="IPR001757">
    <property type="entry name" value="P_typ_ATPase"/>
</dbReference>
<evidence type="ECO:0000259" key="17">
    <source>
        <dbReference type="PROSITE" id="PS50846"/>
    </source>
</evidence>
<feature type="transmembrane region" description="Helical" evidence="16">
    <location>
        <begin position="447"/>
        <end position="470"/>
    </location>
</feature>
<feature type="domain" description="HMA" evidence="17">
    <location>
        <begin position="9"/>
        <end position="73"/>
    </location>
</feature>
<evidence type="ECO:0000256" key="4">
    <source>
        <dbReference type="ARBA" id="ARBA00022692"/>
    </source>
</evidence>
<dbReference type="SFLD" id="SFLDF00027">
    <property type="entry name" value="p-type_atpase"/>
    <property type="match status" value="1"/>
</dbReference>
<dbReference type="PROSITE" id="PS50846">
    <property type="entry name" value="HMA_2"/>
    <property type="match status" value="2"/>
</dbReference>
<dbReference type="PANTHER" id="PTHR43520">
    <property type="entry name" value="ATP7, ISOFORM B"/>
    <property type="match status" value="1"/>
</dbReference>
<dbReference type="InterPro" id="IPR017969">
    <property type="entry name" value="Heavy-metal-associated_CS"/>
</dbReference>
<dbReference type="InterPro" id="IPR008250">
    <property type="entry name" value="ATPase_P-typ_transduc_dom_A_sf"/>
</dbReference>
<keyword evidence="4 16" id="KW-0812">Transmembrane</keyword>
<keyword evidence="7 16" id="KW-0547">Nucleotide-binding</keyword>
<feature type="transmembrane region" description="Helical" evidence="16">
    <location>
        <begin position="419"/>
        <end position="441"/>
    </location>
</feature>
<dbReference type="PRINTS" id="PR00119">
    <property type="entry name" value="CATATPASE"/>
</dbReference>
<feature type="transmembrane region" description="Helical" evidence="16">
    <location>
        <begin position="167"/>
        <end position="188"/>
    </location>
</feature>
<dbReference type="SUPFAM" id="SSF56784">
    <property type="entry name" value="HAD-like"/>
    <property type="match status" value="1"/>
</dbReference>
<dbReference type="SFLD" id="SFLDS00003">
    <property type="entry name" value="Haloacid_Dehalogenase"/>
    <property type="match status" value="1"/>
</dbReference>
<evidence type="ECO:0000313" key="19">
    <source>
        <dbReference type="Proteomes" id="UP001595722"/>
    </source>
</evidence>
<dbReference type="PROSITE" id="PS00154">
    <property type="entry name" value="ATPASE_E1_E2"/>
    <property type="match status" value="1"/>
</dbReference>
<dbReference type="InterPro" id="IPR059000">
    <property type="entry name" value="ATPase_P-type_domA"/>
</dbReference>
<evidence type="ECO:0000256" key="9">
    <source>
        <dbReference type="ARBA" id="ARBA00022840"/>
    </source>
</evidence>
<keyword evidence="14" id="KW-0406">Ion transport</keyword>
<accession>A0ABV7VQI3</accession>
<keyword evidence="12 16" id="KW-1133">Transmembrane helix</keyword>
<feature type="domain" description="HMA" evidence="17">
    <location>
        <begin position="75"/>
        <end position="138"/>
    </location>
</feature>
<name>A0ABV7VQI3_9GAMM</name>
<dbReference type="CDD" id="cd02094">
    <property type="entry name" value="P-type_ATPase_Cu-like"/>
    <property type="match status" value="1"/>
</dbReference>
<dbReference type="Pfam" id="PF00403">
    <property type="entry name" value="HMA"/>
    <property type="match status" value="2"/>
</dbReference>
<evidence type="ECO:0000256" key="11">
    <source>
        <dbReference type="ARBA" id="ARBA00022967"/>
    </source>
</evidence>
<dbReference type="SUPFAM" id="SSF81665">
    <property type="entry name" value="Calcium ATPase, transmembrane domain M"/>
    <property type="match status" value="1"/>
</dbReference>
<dbReference type="NCBIfam" id="TIGR01511">
    <property type="entry name" value="ATPase-IB1_Cu"/>
    <property type="match status" value="1"/>
</dbReference>
<keyword evidence="16" id="KW-1003">Cell membrane</keyword>
<dbReference type="Gene3D" id="3.30.70.100">
    <property type="match status" value="2"/>
</dbReference>
<keyword evidence="9 16" id="KW-0067">ATP-binding</keyword>
<feature type="transmembrane region" description="Helical" evidence="16">
    <location>
        <begin position="763"/>
        <end position="782"/>
    </location>
</feature>
<dbReference type="RefSeq" id="WP_376865010.1">
    <property type="nucleotide sequence ID" value="NZ_JBHRYB010000003.1"/>
</dbReference>
<evidence type="ECO:0000256" key="14">
    <source>
        <dbReference type="ARBA" id="ARBA00023065"/>
    </source>
</evidence>
<dbReference type="CDD" id="cd00371">
    <property type="entry name" value="HMA"/>
    <property type="match status" value="2"/>
</dbReference>
<dbReference type="Gene3D" id="3.40.1110.10">
    <property type="entry name" value="Calcium-transporting ATPase, cytoplasmic domain N"/>
    <property type="match status" value="1"/>
</dbReference>
<comment type="caution">
    <text evidence="18">The sequence shown here is derived from an EMBL/GenBank/DDBJ whole genome shotgun (WGS) entry which is preliminary data.</text>
</comment>
<dbReference type="NCBIfam" id="TIGR01525">
    <property type="entry name" value="ATPase-IB_hvy"/>
    <property type="match status" value="1"/>
</dbReference>
<dbReference type="InterPro" id="IPR023298">
    <property type="entry name" value="ATPase_P-typ_TM_dom_sf"/>
</dbReference>
<evidence type="ECO:0000256" key="6">
    <source>
        <dbReference type="ARBA" id="ARBA00022737"/>
    </source>
</evidence>
<reference evidence="19" key="1">
    <citation type="journal article" date="2019" name="Int. J. Syst. Evol. Microbiol.">
        <title>The Global Catalogue of Microorganisms (GCM) 10K type strain sequencing project: providing services to taxonomists for standard genome sequencing and annotation.</title>
        <authorList>
            <consortium name="The Broad Institute Genomics Platform"/>
            <consortium name="The Broad Institute Genome Sequencing Center for Infectious Disease"/>
            <person name="Wu L."/>
            <person name="Ma J."/>
        </authorList>
    </citation>
    <scope>NUCLEOTIDE SEQUENCE [LARGE SCALE GENOMIC DNA]</scope>
    <source>
        <strain evidence="19">KCTC 42424</strain>
    </source>
</reference>
<dbReference type="InterPro" id="IPR006122">
    <property type="entry name" value="HMA_Cu_ion-bd"/>
</dbReference>
<evidence type="ECO:0000256" key="12">
    <source>
        <dbReference type="ARBA" id="ARBA00022989"/>
    </source>
</evidence>
<dbReference type="Gene3D" id="2.70.150.10">
    <property type="entry name" value="Calcium-transporting ATPase, cytoplasmic transduction domain A"/>
    <property type="match status" value="1"/>
</dbReference>
<feature type="transmembrane region" description="Helical" evidence="16">
    <location>
        <begin position="788"/>
        <end position="810"/>
    </location>
</feature>
<keyword evidence="10" id="KW-0460">Magnesium</keyword>
<gene>
    <name evidence="18" type="ORF">ACFOMG_04405</name>
</gene>
<protein>
    <submittedName>
        <fullName evidence="18">Heavy metal translocating P-type ATPase</fullName>
    </submittedName>
</protein>
<dbReference type="SUPFAM" id="SSF81653">
    <property type="entry name" value="Calcium ATPase, transduction domain A"/>
    <property type="match status" value="1"/>
</dbReference>
<evidence type="ECO:0000256" key="2">
    <source>
        <dbReference type="ARBA" id="ARBA00006024"/>
    </source>
</evidence>